<dbReference type="Gene3D" id="1.25.40.10">
    <property type="entry name" value="Tetratricopeptide repeat domain"/>
    <property type="match status" value="3"/>
</dbReference>
<name>A0AAU7CJ85_9BACT</name>
<protein>
    <submittedName>
        <fullName evidence="5">MG2 domain-containing protein</fullName>
    </submittedName>
</protein>
<dbReference type="InterPro" id="IPR011990">
    <property type="entry name" value="TPR-like_helical_dom_sf"/>
</dbReference>
<dbReference type="InterPro" id="IPR011625">
    <property type="entry name" value="A2M_N_BRD"/>
</dbReference>
<dbReference type="Pfam" id="PF00207">
    <property type="entry name" value="A2M"/>
    <property type="match status" value="1"/>
</dbReference>
<dbReference type="GO" id="GO:0004866">
    <property type="term" value="F:endopeptidase inhibitor activity"/>
    <property type="evidence" value="ECO:0007669"/>
    <property type="project" value="InterPro"/>
</dbReference>
<comment type="similarity">
    <text evidence="1">Belongs to the protease inhibitor I39 (alpha-2-macroglobulin) family. Bacterial alpha-2-macroglobulin subfamily.</text>
</comment>
<feature type="domain" description="Alpha-2-macroglobulin bait region" evidence="3">
    <location>
        <begin position="848"/>
        <end position="984"/>
    </location>
</feature>
<dbReference type="InterPro" id="IPR008930">
    <property type="entry name" value="Terpenoid_cyclase/PrenylTrfase"/>
</dbReference>
<dbReference type="Gene3D" id="1.50.10.20">
    <property type="match status" value="1"/>
</dbReference>
<evidence type="ECO:0000313" key="5">
    <source>
        <dbReference type="EMBL" id="XBH04696.1"/>
    </source>
</evidence>
<dbReference type="SMART" id="SM01360">
    <property type="entry name" value="A2M"/>
    <property type="match status" value="1"/>
</dbReference>
<dbReference type="SUPFAM" id="SSF48452">
    <property type="entry name" value="TPR-like"/>
    <property type="match status" value="2"/>
</dbReference>
<feature type="region of interest" description="Disordered" evidence="2">
    <location>
        <begin position="2463"/>
        <end position="2502"/>
    </location>
</feature>
<sequence>MARASQAAGNHPRAIQDLQLYLKEAPKGQDRVEARYRLGEAQRNAGQVLAARLTWADLARELAASGKPLSKGEDGFRARALYGVALTHGVPNPSNDASLSLGVAALKRFLTEYPANPLAVEAAYQVGASYLARGKGQEALGALKAFLNEEGYRAETDEAKRDLARLLMSATYQVGQVLQGQEKFDEAIAAWRGYLAKFPDGPQSADAQRAILDTQLLTAAEHLRHGRYAEARTAWRAFATGNPLDARVPQLLYEIGDSFVVEKQYDDAIAAWAPLLSKFPGSEPSAHAQFRIATIFEDEKGDPEAAIERYKKVAVEPWRTRALERVGVMEAKALTIVTPRTYHSGEKAKLKVSTRNLETLTFSAYKLDAEAYFRKKQVLGGVESLDISLVQPDAEWTLPVPGYAKYKPIENEFELEKVEIPGIYVVKVTDEKSLQATTLVIGSDIEAITKISPEQILVFAQDVTTGKGRAGARVLIVGDGEVVVEAKTGADGVLLKTWEKPRPAGEELKFLVLDGPNAAGSGFGSMPKVSQGLTPRAYLYTDRPAYRPGQKVALRGVVREVVNGQYADTPGAEYRLEVSDSRGRRIVARPVKLSAFGTFHEELPLDSGAPVGTYQVRVYQPGASDFSGQFEVQAYRLEKLDLAFDMKKSVYFRGETIEADVVARYQYGAPAAGRPIAVQLPDGRLVRGSTNGEGKYHVEFTTEGFAEEQALQLMAQLPEDGVGAVARVMLAVRAFSIDLKTARDVYLDGESFPLTTTTIDAQGKPTGETLSIAVLKRVTLAGRVTEREVLRKELKTDPATGRGETTLKVDDDQGGAFIVRVAGVDRFGNPVVTDRALTISGKKDETKLRILADRQTFKVGEEATVNLHSRGRAGTALLAWEADRILQYKIVRIEDGDNAVAWAIDGAQFPNFTLTAARMSGTHFDEARLDVRVERDLRVKIQPTKPAVGPGEEIEVEVTTEDQLGRPVAAEVALALVDESLLRLYNDNRPPIGQFFYNQTRTGAFATVSTNTFKYTPTTTPVAEAVVEEAERDAARLANEAGKAKILEQAKRQTFALAPAAAPVEALGINSPSAGGAVNGPNMGGMMPGMAGGMGGMGRAIAPGLEMDAAAGKPQVNGNFSADLSIPLSSLNEMESKDRDPILAQDQQRGVFFNDAQASDRRFGSRVDTPKLLARRNTVQVRQQFVETAYWNPSVVTDKQGKAKITFPAPMALSRYRFSARGVSAGDTLVGQTTAELAVRKDFFVDLKAPATLTQGDKPRFLARLHHVGAVGQVTLKLGIYAGGKDEVFPKTIEVKADGVDEVLFEPFEVPDGENVRLTLTATLGASKDELVVEVPIRPWGVQSFASASGTASDDATVFVGLPPGRAYEGSEMLVVLSPTLRRMLIELALGQDAYPLNTRINTCIFPPPPSTTADRAGELLAATQALSYLKAIRSAEAPEAERLTSRIRGLVAELIAAQSEDGGWPWVGGPIIAGKPANPSDRATSSRVVWALATAEPLGLLTDPGALAKAAAYLTQELAKLGAADHETRALLLHALSTRKATTFEQANALNRLRQGLSDAALAYLALTFVNLDRATIAGEVLDVLGTRAKSEPTEPGHRRRSFWAGESRLPFNKGPVEATALAALAFAQARPQAPVIAEATDWLLAHRQGTGWQPRKAQGPALAALAAYYGRAASAEDRYQLVVTVNETEVARLNVVGPTEGKAILVPRDALKPGDKNRIRFDVEGRGSFGYAVTLTGFTRDLAPDQDRTGRTAVINQRVYLPTPPELDGKVLPMGFGVAVDASQFENKASQVAVGGKARVRIDAFRNLKGAVPEWERDFLIVEEHLPAGTTLIDGSVESQAGSYTLTDDVLTFYFAPNQWPGAIQYDVYGYLPGRYRALPASIRSAYEPGRAHLGQAGDLKVLAPGEANTDSYKPTPDELFARGKAQFDAGRLAEAAEPLGQLFGGYTLQDNIAKDAARMLLLIHIREYDARKVVQYFEVVKEKAPELVIGFDDLRVIGRAYRDIGEFERAYLVWRGVSEASYLEDARVGEVLRQRGKTLEGVAYLIGLWREYPDSASIDADFFGLSQVLAQLAGKAVTDPALRRELADAGVTRSELLLQAIRLIQASLARSPKSPLADEASLALVGAFLELGDDEAVVKLSARFAKLYPKSTFLDSFQYSEALGDFHLGRYDRAIAVAEAITKATYKDADGVEQASPNKWEATYILGQIFDARRQPGKALEYYRQVAERFTDAAGAVRSFTRKDLKLAEVTVVRPVTPPEVAAGRAGLRAVAPTDPKDVKSNKPGVTLDYRNVAEAEVKVYPVDLMRLYLTRRNLDQIAGIDLAGITPLLETKVTLGKGEDYENRTKTIELPLEKEGAYLIMVRGDELYASGIVLVTPLEVEVLEEPEAGRVRVTVRDARTKDFVPKVQVKVIGGENEEFVSGETDLRGVYVAEGLRGSVTAVARRGTAQYAFYRGTTHVGAPHAPANDKAAFEASPKPADAPSQSLDDNLRIQNSSNQMRQIERLQNRYNQAEPGGAAVKGFK</sequence>
<dbReference type="Gene3D" id="2.20.130.20">
    <property type="match status" value="1"/>
</dbReference>
<reference evidence="5" key="1">
    <citation type="submission" date="2024-05" db="EMBL/GenBank/DDBJ databases">
        <title>Planctomycetes of the genus Singulisphaera possess chitinolytic capabilities.</title>
        <authorList>
            <person name="Ivanova A."/>
        </authorList>
    </citation>
    <scope>NUCLEOTIDE SEQUENCE</scope>
    <source>
        <strain evidence="5">Ch08T</strain>
    </source>
</reference>
<dbReference type="RefSeq" id="WP_406697489.1">
    <property type="nucleotide sequence ID" value="NZ_CP155447.1"/>
</dbReference>
<proteinExistence type="inferred from homology"/>
<dbReference type="Pfam" id="PF01835">
    <property type="entry name" value="MG2"/>
    <property type="match status" value="1"/>
</dbReference>
<organism evidence="5">
    <name type="scientific">Singulisphaera sp. Ch08</name>
    <dbReference type="NCBI Taxonomy" id="3120278"/>
    <lineage>
        <taxon>Bacteria</taxon>
        <taxon>Pseudomonadati</taxon>
        <taxon>Planctomycetota</taxon>
        <taxon>Planctomycetia</taxon>
        <taxon>Isosphaerales</taxon>
        <taxon>Isosphaeraceae</taxon>
        <taxon>Singulisphaera</taxon>
    </lineage>
</organism>
<feature type="domain" description="Alpha-2-macroglobulin" evidence="4">
    <location>
        <begin position="1188"/>
        <end position="1278"/>
    </location>
</feature>
<dbReference type="PANTHER" id="PTHR40094">
    <property type="entry name" value="ALPHA-2-MACROGLOBULIN HOMOLOG"/>
    <property type="match status" value="1"/>
</dbReference>
<dbReference type="InterPro" id="IPR002890">
    <property type="entry name" value="MG2"/>
</dbReference>
<evidence type="ECO:0000259" key="3">
    <source>
        <dbReference type="SMART" id="SM01359"/>
    </source>
</evidence>
<dbReference type="EMBL" id="CP155447">
    <property type="protein sequence ID" value="XBH04696.1"/>
    <property type="molecule type" value="Genomic_DNA"/>
</dbReference>
<dbReference type="InterPro" id="IPR051802">
    <property type="entry name" value="YfhM-like"/>
</dbReference>
<dbReference type="Pfam" id="PF07703">
    <property type="entry name" value="A2M_BRD"/>
    <property type="match status" value="1"/>
</dbReference>
<feature type="compositionally biased region" description="Polar residues" evidence="2">
    <location>
        <begin position="2486"/>
        <end position="2502"/>
    </location>
</feature>
<dbReference type="SMART" id="SM01359">
    <property type="entry name" value="A2M_N_2"/>
    <property type="match status" value="1"/>
</dbReference>
<evidence type="ECO:0000256" key="2">
    <source>
        <dbReference type="SAM" id="MobiDB-lite"/>
    </source>
</evidence>
<dbReference type="Pfam" id="PF13432">
    <property type="entry name" value="TPR_16"/>
    <property type="match status" value="2"/>
</dbReference>
<dbReference type="SUPFAM" id="SSF48239">
    <property type="entry name" value="Terpenoid cyclases/Protein prenyltransferases"/>
    <property type="match status" value="1"/>
</dbReference>
<evidence type="ECO:0000259" key="4">
    <source>
        <dbReference type="SMART" id="SM01360"/>
    </source>
</evidence>
<accession>A0AAU7CJ85</accession>
<evidence type="ECO:0000256" key="1">
    <source>
        <dbReference type="ARBA" id="ARBA00010556"/>
    </source>
</evidence>
<dbReference type="PANTHER" id="PTHR40094:SF1">
    <property type="entry name" value="UBIQUITIN DOMAIN-CONTAINING PROTEIN"/>
    <property type="match status" value="1"/>
</dbReference>
<gene>
    <name evidence="5" type="ORF">V5E97_01395</name>
</gene>
<dbReference type="InterPro" id="IPR001599">
    <property type="entry name" value="Macroglobln_a2"/>
</dbReference>
<dbReference type="Gene3D" id="2.60.40.1930">
    <property type="match status" value="1"/>
</dbReference>